<dbReference type="PROSITE" id="PS00072">
    <property type="entry name" value="ACYL_COA_DH_1"/>
    <property type="match status" value="1"/>
</dbReference>
<evidence type="ECO:0000256" key="8">
    <source>
        <dbReference type="ARBA" id="ARBA00040394"/>
    </source>
</evidence>
<dbReference type="GO" id="GO:0033539">
    <property type="term" value="P:fatty acid beta-oxidation using acyl-CoA dehydrogenase"/>
    <property type="evidence" value="ECO:0007669"/>
    <property type="project" value="TreeGrafter"/>
</dbReference>
<name>K6V366_9ACTN</name>
<dbReference type="Pfam" id="PF02770">
    <property type="entry name" value="Acyl-CoA_dh_M"/>
    <property type="match status" value="1"/>
</dbReference>
<keyword evidence="6 10" id="KW-0560">Oxidoreductase</keyword>
<dbReference type="Pfam" id="PF00441">
    <property type="entry name" value="Acyl-CoA_dh_1"/>
    <property type="match status" value="1"/>
</dbReference>
<dbReference type="PROSITE" id="PS00073">
    <property type="entry name" value="ACYL_COA_DH_2"/>
    <property type="match status" value="1"/>
</dbReference>
<protein>
    <recommendedName>
        <fullName evidence="8">Acyl-[acyl-carrier-protein] dehydrogenase MbtN</fullName>
    </recommendedName>
    <alternativeName>
        <fullName evidence="9">Mycobactin synthase protein N</fullName>
    </alternativeName>
</protein>
<comment type="caution">
    <text evidence="14">The sequence shown here is derived from an EMBL/GenBank/DDBJ whole genome shotgun (WGS) entry which is preliminary data.</text>
</comment>
<dbReference type="InterPro" id="IPR036250">
    <property type="entry name" value="AcylCo_DH-like_C"/>
</dbReference>
<dbReference type="InterPro" id="IPR009100">
    <property type="entry name" value="AcylCoA_DH/oxidase_NM_dom_sf"/>
</dbReference>
<dbReference type="InterPro" id="IPR006089">
    <property type="entry name" value="Acyl-CoA_DH_CS"/>
</dbReference>
<dbReference type="EMBL" id="BAHC01000104">
    <property type="protein sequence ID" value="GAB90478.1"/>
    <property type="molecule type" value="Genomic_DNA"/>
</dbReference>
<dbReference type="FunFam" id="1.20.140.10:FF:000001">
    <property type="entry name" value="Acyl-CoA dehydrogenase"/>
    <property type="match status" value="1"/>
</dbReference>
<dbReference type="eggNOG" id="COG1960">
    <property type="taxonomic scope" value="Bacteria"/>
</dbReference>
<dbReference type="InterPro" id="IPR046373">
    <property type="entry name" value="Acyl-CoA_Oxase/DH_mid-dom_sf"/>
</dbReference>
<evidence type="ECO:0000259" key="13">
    <source>
        <dbReference type="Pfam" id="PF02771"/>
    </source>
</evidence>
<dbReference type="Gene3D" id="1.10.540.10">
    <property type="entry name" value="Acyl-CoA dehydrogenase/oxidase, N-terminal domain"/>
    <property type="match status" value="1"/>
</dbReference>
<dbReference type="GO" id="GO:0005737">
    <property type="term" value="C:cytoplasm"/>
    <property type="evidence" value="ECO:0007669"/>
    <property type="project" value="TreeGrafter"/>
</dbReference>
<dbReference type="SUPFAM" id="SSF47203">
    <property type="entry name" value="Acyl-CoA dehydrogenase C-terminal domain-like"/>
    <property type="match status" value="1"/>
</dbReference>
<comment type="pathway">
    <text evidence="2">Siderophore biosynthesis; mycobactin biosynthesis.</text>
</comment>
<comment type="similarity">
    <text evidence="3 10">Belongs to the acyl-CoA dehydrogenase family.</text>
</comment>
<keyword evidence="15" id="KW-1185">Reference proteome</keyword>
<dbReference type="SUPFAM" id="SSF56645">
    <property type="entry name" value="Acyl-CoA dehydrogenase NM domain-like"/>
    <property type="match status" value="1"/>
</dbReference>
<keyword evidence="5 10" id="KW-0274">FAD</keyword>
<evidence type="ECO:0000256" key="4">
    <source>
        <dbReference type="ARBA" id="ARBA00022630"/>
    </source>
</evidence>
<evidence type="ECO:0000259" key="12">
    <source>
        <dbReference type="Pfam" id="PF02770"/>
    </source>
</evidence>
<dbReference type="GO" id="GO:0003995">
    <property type="term" value="F:acyl-CoA dehydrogenase activity"/>
    <property type="evidence" value="ECO:0007669"/>
    <property type="project" value="InterPro"/>
</dbReference>
<dbReference type="InterPro" id="IPR009075">
    <property type="entry name" value="AcylCo_DH/oxidase_C"/>
</dbReference>
<gene>
    <name evidence="14" type="primary">fadE</name>
    <name evidence="14" type="ORF">GORHZ_104_00070</name>
</gene>
<dbReference type="PANTHER" id="PTHR48083">
    <property type="entry name" value="MEDIUM-CHAIN SPECIFIC ACYL-COA DEHYDROGENASE, MITOCHONDRIAL-RELATED"/>
    <property type="match status" value="1"/>
</dbReference>
<comment type="cofactor">
    <cofactor evidence="1 10">
        <name>FAD</name>
        <dbReference type="ChEBI" id="CHEBI:57692"/>
    </cofactor>
</comment>
<evidence type="ECO:0000256" key="3">
    <source>
        <dbReference type="ARBA" id="ARBA00009347"/>
    </source>
</evidence>
<feature type="domain" description="Acyl-CoA oxidase/dehydrogenase middle" evidence="12">
    <location>
        <begin position="148"/>
        <end position="243"/>
    </location>
</feature>
<evidence type="ECO:0000259" key="11">
    <source>
        <dbReference type="Pfam" id="PF00441"/>
    </source>
</evidence>
<dbReference type="InterPro" id="IPR037069">
    <property type="entry name" value="AcylCoA_DH/ox_N_sf"/>
</dbReference>
<dbReference type="Gene3D" id="1.20.140.10">
    <property type="entry name" value="Butyryl-CoA Dehydrogenase, subunit A, domain 3"/>
    <property type="match status" value="1"/>
</dbReference>
<keyword evidence="4 10" id="KW-0285">Flavoprotein</keyword>
<dbReference type="STRING" id="1108045.GORHZ_104_00070"/>
<evidence type="ECO:0000313" key="14">
    <source>
        <dbReference type="EMBL" id="GAB90478.1"/>
    </source>
</evidence>
<evidence type="ECO:0000256" key="1">
    <source>
        <dbReference type="ARBA" id="ARBA00001974"/>
    </source>
</evidence>
<dbReference type="InterPro" id="IPR013786">
    <property type="entry name" value="AcylCoA_DH/ox_N"/>
</dbReference>
<organism evidence="14 15">
    <name type="scientific">Gordonia rhizosphera NBRC 16068</name>
    <dbReference type="NCBI Taxonomy" id="1108045"/>
    <lineage>
        <taxon>Bacteria</taxon>
        <taxon>Bacillati</taxon>
        <taxon>Actinomycetota</taxon>
        <taxon>Actinomycetes</taxon>
        <taxon>Mycobacteriales</taxon>
        <taxon>Gordoniaceae</taxon>
        <taxon>Gordonia</taxon>
    </lineage>
</organism>
<dbReference type="Gene3D" id="2.40.110.10">
    <property type="entry name" value="Butyryl-CoA Dehydrogenase, subunit A, domain 2"/>
    <property type="match status" value="1"/>
</dbReference>
<dbReference type="InterPro" id="IPR006091">
    <property type="entry name" value="Acyl-CoA_Oxase/DH_mid-dom"/>
</dbReference>
<evidence type="ECO:0000256" key="9">
    <source>
        <dbReference type="ARBA" id="ARBA00042660"/>
    </source>
</evidence>
<evidence type="ECO:0000256" key="5">
    <source>
        <dbReference type="ARBA" id="ARBA00022827"/>
    </source>
</evidence>
<dbReference type="GO" id="GO:0050660">
    <property type="term" value="F:flavin adenine dinucleotide binding"/>
    <property type="evidence" value="ECO:0007669"/>
    <property type="project" value="InterPro"/>
</dbReference>
<dbReference type="Pfam" id="PF02771">
    <property type="entry name" value="Acyl-CoA_dh_N"/>
    <property type="match status" value="1"/>
</dbReference>
<comment type="function">
    <text evidence="7">Catalyzes the dehydrogenation at the alpha-beta position of ACP-bound acyl chains. This results in the introduction of a double bond in the lipidic chain, which is further transferred to the epsilon-amino group of lysine residue in the mycobactin core by MbtK.</text>
</comment>
<feature type="domain" description="Acyl-CoA dehydrogenase/oxidase C-terminal" evidence="11">
    <location>
        <begin position="255"/>
        <end position="403"/>
    </location>
</feature>
<dbReference type="FunFam" id="2.40.110.10:FF:000009">
    <property type="entry name" value="Acyl-CoA dehydrogenase"/>
    <property type="match status" value="1"/>
</dbReference>
<dbReference type="Proteomes" id="UP000008363">
    <property type="component" value="Unassembled WGS sequence"/>
</dbReference>
<dbReference type="InterPro" id="IPR050741">
    <property type="entry name" value="Acyl-CoA_dehydrogenase"/>
</dbReference>
<evidence type="ECO:0000313" key="15">
    <source>
        <dbReference type="Proteomes" id="UP000008363"/>
    </source>
</evidence>
<dbReference type="PANTHER" id="PTHR48083:SF20">
    <property type="entry name" value="LONG-CHAIN SPECIFIC ACYL-COA DEHYDROGENASE, MITOCHONDRIAL"/>
    <property type="match status" value="1"/>
</dbReference>
<feature type="domain" description="Acyl-CoA dehydrogenase/oxidase N-terminal" evidence="13">
    <location>
        <begin position="31"/>
        <end position="144"/>
    </location>
</feature>
<evidence type="ECO:0000256" key="7">
    <source>
        <dbReference type="ARBA" id="ARBA00037085"/>
    </source>
</evidence>
<evidence type="ECO:0000256" key="6">
    <source>
        <dbReference type="ARBA" id="ARBA00023002"/>
    </source>
</evidence>
<dbReference type="AlphaFoldDB" id="K6V366"/>
<proteinExistence type="inferred from homology"/>
<reference evidence="14 15" key="1">
    <citation type="submission" date="2012-08" db="EMBL/GenBank/DDBJ databases">
        <title>Whole genome shotgun sequence of Gordonia rhizosphera NBRC 16068.</title>
        <authorList>
            <person name="Takarada H."/>
            <person name="Isaki S."/>
            <person name="Hosoyama A."/>
            <person name="Tsuchikane K."/>
            <person name="Katsumata H."/>
            <person name="Baba S."/>
            <person name="Ohji S."/>
            <person name="Yamazaki S."/>
            <person name="Fujita N."/>
        </authorList>
    </citation>
    <scope>NUCLEOTIDE SEQUENCE [LARGE SCALE GENOMIC DNA]</scope>
    <source>
        <strain evidence="14 15">NBRC 16068</strain>
    </source>
</reference>
<sequence>MIYDIAVRPAGSDGQDSTMASVTLERRIFDDDHMAFRETARGFARRHVQPHLADWAAAKTVDRGLYRTAGELGLLGIAVDDHAGGGGIDDFRFNAILIEELCAVGAQAVTMGLSGFNDLVAPYLDWLCTDDQKRKYLAPLCAGEMVSAIAMTEPGAGSDLASIATTAVADGDHYVVNGAKTFISNGMLADVVVAVVKTDPAAGRDGISLLLIETDTPGFTRSGPLTKIGLPAQDTAELHFDDVRVPRANLLGDEGKGFAYLRHNLAQERLSIAVTSMALMRRTFDIALEHTVTRTAFGQRIADFQANRFYLAELATQIEVAQTFVDRCILDAAHHDLDEVTAAMAKWWVTELHSTVVNRAVQLHGGYGFMAEYDVARDYVDSRGATLYGGTTEIMKEIIGRRLTRPSAT</sequence>
<accession>K6V366</accession>
<evidence type="ECO:0000256" key="2">
    <source>
        <dbReference type="ARBA" id="ARBA00005102"/>
    </source>
</evidence>
<evidence type="ECO:0000256" key="10">
    <source>
        <dbReference type="RuleBase" id="RU362125"/>
    </source>
</evidence>